<dbReference type="AlphaFoldDB" id="A0A0F9HVD6"/>
<sequence>MNQYDYDIIRERTKMRILYFLIFGIMYLVTFISQVEGKFVLLLITGSVLVLLTMRQVKDCKDYKKDRQYLLWISMKRKI</sequence>
<gene>
    <name evidence="2" type="ORF">LCGC14_2018410</name>
</gene>
<name>A0A0F9HVD6_9ZZZZ</name>
<evidence type="ECO:0000256" key="1">
    <source>
        <dbReference type="SAM" id="Phobius"/>
    </source>
</evidence>
<reference evidence="2" key="1">
    <citation type="journal article" date="2015" name="Nature">
        <title>Complex archaea that bridge the gap between prokaryotes and eukaryotes.</title>
        <authorList>
            <person name="Spang A."/>
            <person name="Saw J.H."/>
            <person name="Jorgensen S.L."/>
            <person name="Zaremba-Niedzwiedzka K."/>
            <person name="Martijn J."/>
            <person name="Lind A.E."/>
            <person name="van Eijk R."/>
            <person name="Schleper C."/>
            <person name="Guy L."/>
            <person name="Ettema T.J."/>
        </authorList>
    </citation>
    <scope>NUCLEOTIDE SEQUENCE</scope>
</reference>
<keyword evidence="1" id="KW-1133">Transmembrane helix</keyword>
<evidence type="ECO:0000313" key="2">
    <source>
        <dbReference type="EMBL" id="KKL79082.1"/>
    </source>
</evidence>
<feature type="transmembrane region" description="Helical" evidence="1">
    <location>
        <begin position="39"/>
        <end position="57"/>
    </location>
</feature>
<proteinExistence type="predicted"/>
<dbReference type="EMBL" id="LAZR01023271">
    <property type="protein sequence ID" value="KKL79082.1"/>
    <property type="molecule type" value="Genomic_DNA"/>
</dbReference>
<accession>A0A0F9HVD6</accession>
<organism evidence="2">
    <name type="scientific">marine sediment metagenome</name>
    <dbReference type="NCBI Taxonomy" id="412755"/>
    <lineage>
        <taxon>unclassified sequences</taxon>
        <taxon>metagenomes</taxon>
        <taxon>ecological metagenomes</taxon>
    </lineage>
</organism>
<protein>
    <submittedName>
        <fullName evidence="2">Uncharacterized protein</fullName>
    </submittedName>
</protein>
<keyword evidence="1" id="KW-0812">Transmembrane</keyword>
<keyword evidence="1" id="KW-0472">Membrane</keyword>
<feature type="transmembrane region" description="Helical" evidence="1">
    <location>
        <begin position="17"/>
        <end position="33"/>
    </location>
</feature>
<comment type="caution">
    <text evidence="2">The sequence shown here is derived from an EMBL/GenBank/DDBJ whole genome shotgun (WGS) entry which is preliminary data.</text>
</comment>